<feature type="transmembrane region" description="Helical" evidence="9">
    <location>
        <begin position="469"/>
        <end position="502"/>
    </location>
</feature>
<feature type="transmembrane region" description="Helical" evidence="9">
    <location>
        <begin position="78"/>
        <end position="98"/>
    </location>
</feature>
<dbReference type="AlphaFoldDB" id="A0A6A5XMS7"/>
<keyword evidence="13" id="KW-1185">Reference proteome</keyword>
<reference evidence="12" key="1">
    <citation type="journal article" date="2020" name="Stud. Mycol.">
        <title>101 Dothideomycetes genomes: a test case for predicting lifestyles and emergence of pathogens.</title>
        <authorList>
            <person name="Haridas S."/>
            <person name="Albert R."/>
            <person name="Binder M."/>
            <person name="Bloem J."/>
            <person name="Labutti K."/>
            <person name="Salamov A."/>
            <person name="Andreopoulos B."/>
            <person name="Baker S."/>
            <person name="Barry K."/>
            <person name="Bills G."/>
            <person name="Bluhm B."/>
            <person name="Cannon C."/>
            <person name="Castanera R."/>
            <person name="Culley D."/>
            <person name="Daum C."/>
            <person name="Ezra D."/>
            <person name="Gonzalez J."/>
            <person name="Henrissat B."/>
            <person name="Kuo A."/>
            <person name="Liang C."/>
            <person name="Lipzen A."/>
            <person name="Lutzoni F."/>
            <person name="Magnuson J."/>
            <person name="Mondo S."/>
            <person name="Nolan M."/>
            <person name="Ohm R."/>
            <person name="Pangilinan J."/>
            <person name="Park H.-J."/>
            <person name="Ramirez L."/>
            <person name="Alfaro M."/>
            <person name="Sun H."/>
            <person name="Tritt A."/>
            <person name="Yoshinaga Y."/>
            <person name="Zwiers L.-H."/>
            <person name="Turgeon B."/>
            <person name="Goodwin S."/>
            <person name="Spatafora J."/>
            <person name="Crous P."/>
            <person name="Grigoriev I."/>
        </authorList>
    </citation>
    <scope>NUCLEOTIDE SEQUENCE</scope>
    <source>
        <strain evidence="12">CBS 175.79</strain>
    </source>
</reference>
<feature type="transmembrane region" description="Helical" evidence="9">
    <location>
        <begin position="348"/>
        <end position="371"/>
    </location>
</feature>
<feature type="transmembrane region" description="Helical" evidence="9">
    <location>
        <begin position="110"/>
        <end position="131"/>
    </location>
</feature>
<evidence type="ECO:0000256" key="3">
    <source>
        <dbReference type="ARBA" id="ARBA00022692"/>
    </source>
</evidence>
<comment type="subcellular location">
    <subcellularLocation>
        <location evidence="1">Membrane</location>
        <topology evidence="1">Multi-pass membrane protein</topology>
    </subcellularLocation>
</comment>
<proteinExistence type="inferred from homology"/>
<keyword evidence="3 9" id="KW-0812">Transmembrane</keyword>
<keyword evidence="6 9" id="KW-1133">Transmembrane helix</keyword>
<feature type="domain" description="ABC transporter" evidence="10">
    <location>
        <begin position="555"/>
        <end position="789"/>
    </location>
</feature>
<name>A0A6A5XMS7_9PLEO</name>
<dbReference type="RefSeq" id="XP_033382761.1">
    <property type="nucleotide sequence ID" value="XM_033528235.1"/>
</dbReference>
<feature type="transmembrane region" description="Helical" evidence="9">
    <location>
        <begin position="143"/>
        <end position="163"/>
    </location>
</feature>
<evidence type="ECO:0000256" key="2">
    <source>
        <dbReference type="ARBA" id="ARBA00022448"/>
    </source>
</evidence>
<feature type="transmembrane region" description="Helical" evidence="9">
    <location>
        <begin position="7"/>
        <end position="27"/>
    </location>
</feature>
<comment type="similarity">
    <text evidence="8">Belongs to the ABC transporter superfamily. ABCB family. Heavy Metal importer (TC 3.A.1.210) subfamily.</text>
</comment>
<evidence type="ECO:0000256" key="1">
    <source>
        <dbReference type="ARBA" id="ARBA00004141"/>
    </source>
</evidence>
<evidence type="ECO:0000256" key="6">
    <source>
        <dbReference type="ARBA" id="ARBA00022989"/>
    </source>
</evidence>
<keyword evidence="5" id="KW-0067">ATP-binding</keyword>
<dbReference type="SUPFAM" id="SSF52540">
    <property type="entry name" value="P-loop containing nucleoside triphosphate hydrolases"/>
    <property type="match status" value="1"/>
</dbReference>
<dbReference type="FunFam" id="3.40.50.300:FF:000186">
    <property type="entry name" value="ATP-binding cassette sub-family B member 7, mitochondrial"/>
    <property type="match status" value="1"/>
</dbReference>
<keyword evidence="7 9" id="KW-0472">Membrane</keyword>
<keyword evidence="2" id="KW-0813">Transport</keyword>
<dbReference type="InterPro" id="IPR039421">
    <property type="entry name" value="Type_1_exporter"/>
</dbReference>
<organism evidence="12 13">
    <name type="scientific">Aaosphaeria arxii CBS 175.79</name>
    <dbReference type="NCBI Taxonomy" id="1450172"/>
    <lineage>
        <taxon>Eukaryota</taxon>
        <taxon>Fungi</taxon>
        <taxon>Dikarya</taxon>
        <taxon>Ascomycota</taxon>
        <taxon>Pezizomycotina</taxon>
        <taxon>Dothideomycetes</taxon>
        <taxon>Pleosporomycetidae</taxon>
        <taxon>Pleosporales</taxon>
        <taxon>Pleosporales incertae sedis</taxon>
        <taxon>Aaosphaeria</taxon>
    </lineage>
</organism>
<gene>
    <name evidence="12" type="ORF">BU24DRAFT_423378</name>
</gene>
<dbReference type="PANTHER" id="PTHR24221:SF651">
    <property type="entry name" value="HEAVY METAL TOLERANCE PROTEIN"/>
    <property type="match status" value="1"/>
</dbReference>
<dbReference type="InterPro" id="IPR027417">
    <property type="entry name" value="P-loop_NTPase"/>
</dbReference>
<dbReference type="Gene3D" id="3.40.50.300">
    <property type="entry name" value="P-loop containing nucleotide triphosphate hydrolases"/>
    <property type="match status" value="1"/>
</dbReference>
<dbReference type="PROSITE" id="PS50929">
    <property type="entry name" value="ABC_TM1F"/>
    <property type="match status" value="1"/>
</dbReference>
<dbReference type="SMART" id="SM00382">
    <property type="entry name" value="AAA"/>
    <property type="match status" value="1"/>
</dbReference>
<evidence type="ECO:0008006" key="14">
    <source>
        <dbReference type="Google" id="ProtNLM"/>
    </source>
</evidence>
<dbReference type="CDD" id="cd18583">
    <property type="entry name" value="ABC_6TM_HMT1"/>
    <property type="match status" value="1"/>
</dbReference>
<feature type="domain" description="ABC transmembrane type-1" evidence="11">
    <location>
        <begin position="239"/>
        <end position="521"/>
    </location>
</feature>
<keyword evidence="4" id="KW-0547">Nucleotide-binding</keyword>
<dbReference type="InterPro" id="IPR003439">
    <property type="entry name" value="ABC_transporter-like_ATP-bd"/>
</dbReference>
<dbReference type="GO" id="GO:0005774">
    <property type="term" value="C:vacuolar membrane"/>
    <property type="evidence" value="ECO:0007669"/>
    <property type="project" value="TreeGrafter"/>
</dbReference>
<dbReference type="SUPFAM" id="SSF90123">
    <property type="entry name" value="ABC transporter transmembrane region"/>
    <property type="match status" value="1"/>
</dbReference>
<feature type="transmembrane region" description="Helical" evidence="9">
    <location>
        <begin position="377"/>
        <end position="397"/>
    </location>
</feature>
<dbReference type="InterPro" id="IPR011527">
    <property type="entry name" value="ABC1_TM_dom"/>
</dbReference>
<dbReference type="PROSITE" id="PS50893">
    <property type="entry name" value="ABC_TRANSPORTER_2"/>
    <property type="match status" value="1"/>
</dbReference>
<evidence type="ECO:0000259" key="11">
    <source>
        <dbReference type="PROSITE" id="PS50929"/>
    </source>
</evidence>
<evidence type="ECO:0000313" key="12">
    <source>
        <dbReference type="EMBL" id="KAF2014422.1"/>
    </source>
</evidence>
<evidence type="ECO:0000256" key="5">
    <source>
        <dbReference type="ARBA" id="ARBA00022840"/>
    </source>
</evidence>
<dbReference type="InterPro" id="IPR003593">
    <property type="entry name" value="AAA+_ATPase"/>
</dbReference>
<dbReference type="GO" id="GO:0000041">
    <property type="term" value="P:transition metal ion transport"/>
    <property type="evidence" value="ECO:0007669"/>
    <property type="project" value="UniProtKB-ARBA"/>
</dbReference>
<dbReference type="PANTHER" id="PTHR24221">
    <property type="entry name" value="ATP-BINDING CASSETTE SUB-FAMILY B"/>
    <property type="match status" value="1"/>
</dbReference>
<evidence type="ECO:0000259" key="10">
    <source>
        <dbReference type="PROSITE" id="PS50893"/>
    </source>
</evidence>
<dbReference type="PROSITE" id="PS00211">
    <property type="entry name" value="ABC_TRANSPORTER_1"/>
    <property type="match status" value="1"/>
</dbReference>
<accession>A0A6A5XMS7</accession>
<dbReference type="Pfam" id="PF00005">
    <property type="entry name" value="ABC_tran"/>
    <property type="match status" value="1"/>
</dbReference>
<dbReference type="EMBL" id="ML978070">
    <property type="protein sequence ID" value="KAF2014422.1"/>
    <property type="molecule type" value="Genomic_DNA"/>
</dbReference>
<dbReference type="InterPro" id="IPR036640">
    <property type="entry name" value="ABC1_TM_sf"/>
</dbReference>
<sequence length="809" mass="90662">MKLETSILVYAYPLSLYVVRLLCPLAFRRQTDHVAKEKARRFNTIIWYLQCVLSLLMLMTVGFAVPAYISAIRHDKGILLNEAFLISYASVALYYLAGLLPDPVDDFAPGASNFCVWIVGLSFEGLLWTFYVRTLNSFATPHLVLGIFRMAILLMMISAYATARWNHVVRKVHSQETDRLLGSNGNDPNGYGSIGGNTMPATKTAPERKAGWLDYFIGFRILFPYIWPSNSHKQQLIFLASLILVIAQRLINILVPWQLEILVASLGQGKMPYKNIALYVTCRALQGQQGILGSARAILWIPVSQSLFRRLTCAAFEHILGLSLEMHLSKRIGEVMSALNKGSALNTFLDGFAFQLFPMVFDLGIAAIYFLVRVDAVYALIIIGVMWSYIYMTIYMAQWRAEARREMAKRDREMDAAKMDTMMSYETVHHNVAVPLEVERFDTHVSAYQKSEFLVLFSLNALNITQNMVLTVGILLVVLISSFQISLGVQSVAMFVGILGYMTQLQAPLQFFGSFYNQVQTNLVEAERMLDLFKQKPTIVDSKDAADLLHYSGHISFRNVSFAYDARQPILRNISFTVKPGTSTAIVGESGSGKSTCLKLLYRFYDTKDGSILLDGKDLRTLKIQSFRKYIAIVPQDTILFNSSILYNLLYANPNATLEEVHEACRAASIHDKILTFPDGYETKVGERGLRLSGGEKQRIAIARAILKNPQVILMDEATASLDSSTEQQIQGALETVTKGLTTITIAHRLSTITESDQILVMHQGEIDERGTHEELLSLGGRYKTMWEKQMSYDATQGSSSDNSDSSVD</sequence>
<dbReference type="GeneID" id="54285632"/>
<dbReference type="GO" id="GO:0140359">
    <property type="term" value="F:ABC-type transporter activity"/>
    <property type="evidence" value="ECO:0007669"/>
    <property type="project" value="InterPro"/>
</dbReference>
<dbReference type="InterPro" id="IPR017871">
    <property type="entry name" value="ABC_transporter-like_CS"/>
</dbReference>
<dbReference type="OrthoDB" id="6500128at2759"/>
<dbReference type="Gene3D" id="1.20.1560.10">
    <property type="entry name" value="ABC transporter type 1, transmembrane domain"/>
    <property type="match status" value="1"/>
</dbReference>
<evidence type="ECO:0000256" key="7">
    <source>
        <dbReference type="ARBA" id="ARBA00023136"/>
    </source>
</evidence>
<dbReference type="Pfam" id="PF00664">
    <property type="entry name" value="ABC_membrane"/>
    <property type="match status" value="1"/>
</dbReference>
<dbReference type="CDD" id="cd03253">
    <property type="entry name" value="ABCC_ATM1_transporter"/>
    <property type="match status" value="1"/>
</dbReference>
<evidence type="ECO:0000256" key="4">
    <source>
        <dbReference type="ARBA" id="ARBA00022741"/>
    </source>
</evidence>
<dbReference type="GO" id="GO:0005524">
    <property type="term" value="F:ATP binding"/>
    <property type="evidence" value="ECO:0007669"/>
    <property type="project" value="UniProtKB-KW"/>
</dbReference>
<dbReference type="GO" id="GO:0016887">
    <property type="term" value="F:ATP hydrolysis activity"/>
    <property type="evidence" value="ECO:0007669"/>
    <property type="project" value="InterPro"/>
</dbReference>
<evidence type="ECO:0000256" key="9">
    <source>
        <dbReference type="SAM" id="Phobius"/>
    </source>
</evidence>
<protein>
    <recommendedName>
        <fullName evidence="14">Heavy metal tolerance protein</fullName>
    </recommendedName>
</protein>
<feature type="transmembrane region" description="Helical" evidence="9">
    <location>
        <begin position="47"/>
        <end position="71"/>
    </location>
</feature>
<evidence type="ECO:0000313" key="13">
    <source>
        <dbReference type="Proteomes" id="UP000799778"/>
    </source>
</evidence>
<evidence type="ECO:0000256" key="8">
    <source>
        <dbReference type="ARBA" id="ARBA00024363"/>
    </source>
</evidence>
<dbReference type="Proteomes" id="UP000799778">
    <property type="component" value="Unassembled WGS sequence"/>
</dbReference>